<evidence type="ECO:0000256" key="5">
    <source>
        <dbReference type="ARBA" id="ARBA00022490"/>
    </source>
</evidence>
<evidence type="ECO:0000256" key="1">
    <source>
        <dbReference type="ARBA" id="ARBA00004496"/>
    </source>
</evidence>
<keyword evidence="6 13" id="KW-0489">Methyltransferase</keyword>
<dbReference type="PANTHER" id="PTHR11579">
    <property type="entry name" value="PROTEIN-L-ISOASPARTATE O-METHYLTRANSFERASE"/>
    <property type="match status" value="1"/>
</dbReference>
<dbReference type="AlphaFoldDB" id="A0A066Z0U7"/>
<dbReference type="Pfam" id="PF01135">
    <property type="entry name" value="PCMT"/>
    <property type="match status" value="1"/>
</dbReference>
<dbReference type="InterPro" id="IPR023809">
    <property type="entry name" value="Thiopep_bacteriocin_synth_dom"/>
</dbReference>
<dbReference type="HOGENOM" id="CLU_397901_0_0_11"/>
<evidence type="ECO:0000256" key="2">
    <source>
        <dbReference type="ARBA" id="ARBA00005369"/>
    </source>
</evidence>
<dbReference type="GO" id="GO:0004719">
    <property type="term" value="F:protein-L-isoaspartate (D-aspartate) O-methyltransferase activity"/>
    <property type="evidence" value="ECO:0007669"/>
    <property type="project" value="UniProtKB-EC"/>
</dbReference>
<reference evidence="13 14" key="1">
    <citation type="submission" date="2014-05" db="EMBL/GenBank/DDBJ databases">
        <title>Draft Genome Sequence of Kitasatospora cheerisanensis KCTC 2395.</title>
        <authorList>
            <person name="Nam D.H."/>
        </authorList>
    </citation>
    <scope>NUCLEOTIDE SEQUENCE [LARGE SCALE GENOMIC DNA]</scope>
    <source>
        <strain evidence="13 14">KCTC 2395</strain>
    </source>
</reference>
<accession>A0A066Z0U7</accession>
<dbReference type="Gene3D" id="3.40.50.150">
    <property type="entry name" value="Vaccinia Virus protein VP39"/>
    <property type="match status" value="1"/>
</dbReference>
<dbReference type="EMBL" id="JNBY01000075">
    <property type="protein sequence ID" value="KDN85869.1"/>
    <property type="molecule type" value="Genomic_DNA"/>
</dbReference>
<dbReference type="Pfam" id="PF14028">
    <property type="entry name" value="Lant_dehydr_C"/>
    <property type="match status" value="1"/>
</dbReference>
<evidence type="ECO:0000256" key="8">
    <source>
        <dbReference type="ARBA" id="ARBA00022691"/>
    </source>
</evidence>
<sequence>MNRWIQHEIRFRDGRSAEHAAAHRLAPALTAAQSDLSLDGWWYMRKNPFKLRYRAEVPVPSITGLLDSLTAEGLVTGWTNGIYEPETAAFGGERGMEVAHELFHHDSRYLLACAAPAGAPTLGRRETTVLLTGVMLRAAGLDWYEQGAVWDLFAKLRPEPAAADPEREAVWARAMLRLMTVDTRRLTGSAGPLPGQDEWVSAFESAGQSLARLARHDSLTRGLRAVLAHHLLFHANRAGISTTDQSSMAALALKAVFHSGGDLVSSQPTIRSTTRVAQVTTLSDDQSQSSEQLRTALTARLREQKVITTDAVENAFRTVPREHFLPGFPLETAYADNPTYTKTDGSGTQISAASQPWIVALMLEQLAAEPGERVFESGAGTGVNAAYLGTMVGPDGRVVTVDVDDDLVDGARKHLVDAGITNVEVVLGDGAFGHEAGAPYDKVMATVSTAEMPTAWLQQVKPTGRIVVPLRLRGTASRSIAFERGESGWVSVDSQLAVFMPLRGSMDDARRTLALTEQDDVTLQVHKDQVDAVDASALLGVLDSEHHDRWTGVNIPAGTTYEYMDLWLACALPNSLMRMSVGDGAQERGVSRMFGWGSMAAVDGASLAYLTIRPAEPGEDGRKAYETGVIGHGPNGAALADLVSQEIRTWDTGFRDRSVRFELPDTPAAADPAAGRFVLERPLHPITVSWE</sequence>
<keyword evidence="14" id="KW-1185">Reference proteome</keyword>
<keyword evidence="8" id="KW-0949">S-adenosyl-L-methionine</keyword>
<name>A0A066Z0U7_9ACTN</name>
<evidence type="ECO:0000313" key="14">
    <source>
        <dbReference type="Proteomes" id="UP000027178"/>
    </source>
</evidence>
<evidence type="ECO:0000256" key="11">
    <source>
        <dbReference type="ARBA" id="ARBA00031350"/>
    </source>
</evidence>
<evidence type="ECO:0000256" key="6">
    <source>
        <dbReference type="ARBA" id="ARBA00022603"/>
    </source>
</evidence>
<dbReference type="OrthoDB" id="4035289at2"/>
<dbReference type="eggNOG" id="COG2518">
    <property type="taxonomic scope" value="Bacteria"/>
</dbReference>
<dbReference type="NCBIfam" id="TIGR03891">
    <property type="entry name" value="thiopep_ocin"/>
    <property type="match status" value="1"/>
</dbReference>
<dbReference type="PANTHER" id="PTHR11579:SF0">
    <property type="entry name" value="PROTEIN-L-ISOASPARTATE(D-ASPARTATE) O-METHYLTRANSFERASE"/>
    <property type="match status" value="1"/>
</dbReference>
<proteinExistence type="inferred from homology"/>
<evidence type="ECO:0000259" key="12">
    <source>
        <dbReference type="Pfam" id="PF14028"/>
    </source>
</evidence>
<protein>
    <recommendedName>
        <fullName evidence="4">Protein-L-isoaspartate O-methyltransferase</fullName>
        <ecNumber evidence="3">2.1.1.77</ecNumber>
    </recommendedName>
    <alternativeName>
        <fullName evidence="11">L-isoaspartyl protein carboxyl methyltransferase</fullName>
    </alternativeName>
    <alternativeName>
        <fullName evidence="9">Protein L-isoaspartyl methyltransferase</fullName>
    </alternativeName>
    <alternativeName>
        <fullName evidence="10">Protein-beta-aspartate methyltransferase</fullName>
    </alternativeName>
</protein>
<dbReference type="InterPro" id="IPR029063">
    <property type="entry name" value="SAM-dependent_MTases_sf"/>
</dbReference>
<keyword evidence="7 13" id="KW-0808">Transferase</keyword>
<feature type="domain" description="Thiopeptide-type bacteriocin biosynthesis" evidence="12">
    <location>
        <begin position="4"/>
        <end position="255"/>
    </location>
</feature>
<evidence type="ECO:0000256" key="3">
    <source>
        <dbReference type="ARBA" id="ARBA00011890"/>
    </source>
</evidence>
<evidence type="ECO:0000256" key="9">
    <source>
        <dbReference type="ARBA" id="ARBA00030757"/>
    </source>
</evidence>
<dbReference type="SUPFAM" id="SSF53335">
    <property type="entry name" value="S-adenosyl-L-methionine-dependent methyltransferases"/>
    <property type="match status" value="1"/>
</dbReference>
<evidence type="ECO:0000256" key="4">
    <source>
        <dbReference type="ARBA" id="ARBA00013346"/>
    </source>
</evidence>
<dbReference type="Proteomes" id="UP000027178">
    <property type="component" value="Unassembled WGS sequence"/>
</dbReference>
<evidence type="ECO:0000256" key="7">
    <source>
        <dbReference type="ARBA" id="ARBA00022679"/>
    </source>
</evidence>
<dbReference type="GO" id="GO:0005737">
    <property type="term" value="C:cytoplasm"/>
    <property type="evidence" value="ECO:0007669"/>
    <property type="project" value="UniProtKB-SubCell"/>
</dbReference>
<dbReference type="InterPro" id="IPR027573">
    <property type="entry name" value="Methyltran_FxLD"/>
</dbReference>
<dbReference type="PATRIC" id="fig|1348663.4.peg.2296"/>
<evidence type="ECO:0000313" key="13">
    <source>
        <dbReference type="EMBL" id="KDN85869.1"/>
    </source>
</evidence>
<comment type="subcellular location">
    <subcellularLocation>
        <location evidence="1">Cytoplasm</location>
    </subcellularLocation>
</comment>
<organism evidence="13 14">
    <name type="scientific">Kitasatospora cheerisanensis KCTC 2395</name>
    <dbReference type="NCBI Taxonomy" id="1348663"/>
    <lineage>
        <taxon>Bacteria</taxon>
        <taxon>Bacillati</taxon>
        <taxon>Actinomycetota</taxon>
        <taxon>Actinomycetes</taxon>
        <taxon>Kitasatosporales</taxon>
        <taxon>Streptomycetaceae</taxon>
        <taxon>Kitasatospora</taxon>
    </lineage>
</organism>
<dbReference type="NCBIfam" id="TIGR04364">
    <property type="entry name" value="methyltran_FxLD"/>
    <property type="match status" value="1"/>
</dbReference>
<evidence type="ECO:0000256" key="10">
    <source>
        <dbReference type="ARBA" id="ARBA00031323"/>
    </source>
</evidence>
<gene>
    <name evidence="13" type="ORF">KCH_23650</name>
</gene>
<dbReference type="EC" id="2.1.1.77" evidence="3"/>
<dbReference type="RefSeq" id="WP_035862084.1">
    <property type="nucleotide sequence ID" value="NZ_KK853997.1"/>
</dbReference>
<keyword evidence="5" id="KW-0963">Cytoplasm</keyword>
<dbReference type="InterPro" id="IPR000682">
    <property type="entry name" value="PCMT"/>
</dbReference>
<dbReference type="GO" id="GO:0032259">
    <property type="term" value="P:methylation"/>
    <property type="evidence" value="ECO:0007669"/>
    <property type="project" value="UniProtKB-KW"/>
</dbReference>
<comment type="similarity">
    <text evidence="2">Belongs to the methyltransferase superfamily. L-isoaspartyl/D-aspartyl protein methyltransferase family.</text>
</comment>
<comment type="caution">
    <text evidence="13">The sequence shown here is derived from an EMBL/GenBank/DDBJ whole genome shotgun (WGS) entry which is preliminary data.</text>
</comment>